<evidence type="ECO:0000313" key="1">
    <source>
        <dbReference type="EMBL" id="SHJ92267.1"/>
    </source>
</evidence>
<accession>A0A1M6N9E3</accession>
<dbReference type="AlphaFoldDB" id="A0A1M6N9E3"/>
<dbReference type="STRING" id="156994.SAMN04488028_102158"/>
<evidence type="ECO:0000313" key="2">
    <source>
        <dbReference type="Proteomes" id="UP000184474"/>
    </source>
</evidence>
<dbReference type="Proteomes" id="UP000184474">
    <property type="component" value="Unassembled WGS sequence"/>
</dbReference>
<sequence length="69" mass="7967">MKIIWYNSESKKYNCGSSQDFISEVSQVNEPSSLAIVMKFNQHSTNLARKVLRQLNLVNHEMEEYLASS</sequence>
<keyword evidence="2" id="KW-1185">Reference proteome</keyword>
<protein>
    <submittedName>
        <fullName evidence="1">Uncharacterized protein</fullName>
    </submittedName>
</protein>
<proteinExistence type="predicted"/>
<dbReference type="EMBL" id="FRAA01000002">
    <property type="protein sequence ID" value="SHJ92267.1"/>
    <property type="molecule type" value="Genomic_DNA"/>
</dbReference>
<organism evidence="1 2">
    <name type="scientific">Reichenbachiella agariperforans</name>
    <dbReference type="NCBI Taxonomy" id="156994"/>
    <lineage>
        <taxon>Bacteria</taxon>
        <taxon>Pseudomonadati</taxon>
        <taxon>Bacteroidota</taxon>
        <taxon>Cytophagia</taxon>
        <taxon>Cytophagales</taxon>
        <taxon>Reichenbachiellaceae</taxon>
        <taxon>Reichenbachiella</taxon>
    </lineage>
</organism>
<dbReference type="RefSeq" id="WP_073120923.1">
    <property type="nucleotide sequence ID" value="NZ_FRAA01000002.1"/>
</dbReference>
<reference evidence="2" key="1">
    <citation type="submission" date="2016-11" db="EMBL/GenBank/DDBJ databases">
        <authorList>
            <person name="Varghese N."/>
            <person name="Submissions S."/>
        </authorList>
    </citation>
    <scope>NUCLEOTIDE SEQUENCE [LARGE SCALE GENOMIC DNA]</scope>
    <source>
        <strain evidence="2">DSM 26134</strain>
    </source>
</reference>
<name>A0A1M6N9E3_REIAG</name>
<gene>
    <name evidence="1" type="ORF">SAMN04488028_102158</name>
</gene>